<evidence type="ECO:0000313" key="1">
    <source>
        <dbReference type="EMBL" id="OCK85107.1"/>
    </source>
</evidence>
<sequence length="76" mass="8337">PNFRTPWPSSTTLFTLPRLLTKGHVTHLLPAARNYLISLFTTSLPLAIHSSAPLPAVDLMSSTEAFFARGNPPDTY</sequence>
<proteinExistence type="predicted"/>
<organism evidence="1 2">
    <name type="scientific">Lepidopterella palustris CBS 459.81</name>
    <dbReference type="NCBI Taxonomy" id="1314670"/>
    <lineage>
        <taxon>Eukaryota</taxon>
        <taxon>Fungi</taxon>
        <taxon>Dikarya</taxon>
        <taxon>Ascomycota</taxon>
        <taxon>Pezizomycotina</taxon>
        <taxon>Dothideomycetes</taxon>
        <taxon>Pleosporomycetidae</taxon>
        <taxon>Mytilinidiales</taxon>
        <taxon>Argynnaceae</taxon>
        <taxon>Lepidopterella</taxon>
    </lineage>
</organism>
<dbReference type="EMBL" id="KV744824">
    <property type="protein sequence ID" value="OCK85107.1"/>
    <property type="molecule type" value="Genomic_DNA"/>
</dbReference>
<protein>
    <submittedName>
        <fullName evidence="1">Uncharacterized protein</fullName>
    </submittedName>
</protein>
<evidence type="ECO:0000313" key="2">
    <source>
        <dbReference type="Proteomes" id="UP000250266"/>
    </source>
</evidence>
<dbReference type="AlphaFoldDB" id="A0A8E2EJD8"/>
<accession>A0A8E2EJD8</accession>
<gene>
    <name evidence="1" type="ORF">K432DRAFT_455271</name>
</gene>
<dbReference type="Proteomes" id="UP000250266">
    <property type="component" value="Unassembled WGS sequence"/>
</dbReference>
<keyword evidence="2" id="KW-1185">Reference proteome</keyword>
<reference evidence="1 2" key="1">
    <citation type="journal article" date="2016" name="Nat. Commun.">
        <title>Ectomycorrhizal ecology is imprinted in the genome of the dominant symbiotic fungus Cenococcum geophilum.</title>
        <authorList>
            <consortium name="DOE Joint Genome Institute"/>
            <person name="Peter M."/>
            <person name="Kohler A."/>
            <person name="Ohm R.A."/>
            <person name="Kuo A."/>
            <person name="Krutzmann J."/>
            <person name="Morin E."/>
            <person name="Arend M."/>
            <person name="Barry K.W."/>
            <person name="Binder M."/>
            <person name="Choi C."/>
            <person name="Clum A."/>
            <person name="Copeland A."/>
            <person name="Grisel N."/>
            <person name="Haridas S."/>
            <person name="Kipfer T."/>
            <person name="LaButti K."/>
            <person name="Lindquist E."/>
            <person name="Lipzen A."/>
            <person name="Maire R."/>
            <person name="Meier B."/>
            <person name="Mihaltcheva S."/>
            <person name="Molinier V."/>
            <person name="Murat C."/>
            <person name="Poggeler S."/>
            <person name="Quandt C.A."/>
            <person name="Sperisen C."/>
            <person name="Tritt A."/>
            <person name="Tisserant E."/>
            <person name="Crous P.W."/>
            <person name="Henrissat B."/>
            <person name="Nehls U."/>
            <person name="Egli S."/>
            <person name="Spatafora J.W."/>
            <person name="Grigoriev I.V."/>
            <person name="Martin F.M."/>
        </authorList>
    </citation>
    <scope>NUCLEOTIDE SEQUENCE [LARGE SCALE GENOMIC DNA]</scope>
    <source>
        <strain evidence="1 2">CBS 459.81</strain>
    </source>
</reference>
<feature type="non-terminal residue" evidence="1">
    <location>
        <position position="1"/>
    </location>
</feature>
<name>A0A8E2EJD8_9PEZI</name>